<proteinExistence type="predicted"/>
<organism evidence="3 4">
    <name type="scientific">Polyrhizophydium stewartii</name>
    <dbReference type="NCBI Taxonomy" id="2732419"/>
    <lineage>
        <taxon>Eukaryota</taxon>
        <taxon>Fungi</taxon>
        <taxon>Fungi incertae sedis</taxon>
        <taxon>Chytridiomycota</taxon>
        <taxon>Chytridiomycota incertae sedis</taxon>
        <taxon>Chytridiomycetes</taxon>
        <taxon>Rhizophydiales</taxon>
        <taxon>Rhizophydiales incertae sedis</taxon>
        <taxon>Polyrhizophydium</taxon>
    </lineage>
</organism>
<dbReference type="PANTHER" id="PTHR31960:SF26">
    <property type="entry name" value="F-BOX DOMAIN CONTAINING PROTEIN"/>
    <property type="match status" value="1"/>
</dbReference>
<reference evidence="3 4" key="1">
    <citation type="submission" date="2023-09" db="EMBL/GenBank/DDBJ databases">
        <title>Pangenome analysis of Batrachochytrium dendrobatidis and related Chytrids.</title>
        <authorList>
            <person name="Yacoub M.N."/>
            <person name="Stajich J.E."/>
            <person name="James T.Y."/>
        </authorList>
    </citation>
    <scope>NUCLEOTIDE SEQUENCE [LARGE SCALE GENOMIC DNA]</scope>
    <source>
        <strain evidence="3 4">JEL0888</strain>
    </source>
</reference>
<dbReference type="EMBL" id="JADGIZ020000057">
    <property type="protein sequence ID" value="KAL2912832.1"/>
    <property type="molecule type" value="Genomic_DNA"/>
</dbReference>
<dbReference type="PANTHER" id="PTHR31960">
    <property type="entry name" value="F-BOX PROTEIN PP2-A15"/>
    <property type="match status" value="1"/>
</dbReference>
<evidence type="ECO:0000256" key="1">
    <source>
        <dbReference type="SAM" id="MobiDB-lite"/>
    </source>
</evidence>
<feature type="region of interest" description="Disordered" evidence="1">
    <location>
        <begin position="401"/>
        <end position="437"/>
    </location>
</feature>
<feature type="compositionally biased region" description="Low complexity" evidence="1">
    <location>
        <begin position="416"/>
        <end position="428"/>
    </location>
</feature>
<comment type="caution">
    <text evidence="3">The sequence shown here is derived from an EMBL/GenBank/DDBJ whole genome shotgun (WGS) entry which is preliminary data.</text>
</comment>
<protein>
    <recommendedName>
        <fullName evidence="2">F-box domain-containing protein</fullName>
    </recommendedName>
</protein>
<feature type="region of interest" description="Disordered" evidence="1">
    <location>
        <begin position="244"/>
        <end position="263"/>
    </location>
</feature>
<feature type="region of interest" description="Disordered" evidence="1">
    <location>
        <begin position="274"/>
        <end position="293"/>
    </location>
</feature>
<sequence>MQRPADLPPELELEVLKRLDAKALSRYARASDRNLKFVASLNVWASLLTRRFGKAQMPSDPAQAAARFRELHTSHSTVIAPSAAFITWMDDSQYWNMVDDPNSTFGRIAVLSGVWWFDIRGTMLGVPAGSYRPVVRYRSRQYLGGIENVRVSFKLPQSTLESAPPGAVAEITDAPFNVLPNRREWTDLVFDPIDVGSWPDAAAFHDVEFVLEGHDGSHKSGFALDCIFLHPVAKGNDGLRLPVSGEQARDPHDPSSRAVWGPGFEYEYDDDYDEDLDGDHDQVDGGDGAGGVYVHDDETSEPPLMALPLVGVPYGRRIPATEPHPATSSLPAPVDSASVSASASDPADPALESFANEAQSALASIGLRLPSMAPPRTAPHAAAPVRNPAASVFGWVGMVPFLRGPQPGADAGSASQPADNQTQQQQQQHPPPDAGTH</sequence>
<dbReference type="InterPro" id="IPR025886">
    <property type="entry name" value="PP2-like"/>
</dbReference>
<feature type="region of interest" description="Disordered" evidence="1">
    <location>
        <begin position="318"/>
        <end position="348"/>
    </location>
</feature>
<name>A0ABR4MZX4_9FUNG</name>
<feature type="domain" description="F-box" evidence="2">
    <location>
        <begin position="1"/>
        <end position="47"/>
    </location>
</feature>
<dbReference type="PROSITE" id="PS50181">
    <property type="entry name" value="FBOX"/>
    <property type="match status" value="1"/>
</dbReference>
<dbReference type="Proteomes" id="UP001527925">
    <property type="component" value="Unassembled WGS sequence"/>
</dbReference>
<evidence type="ECO:0000313" key="3">
    <source>
        <dbReference type="EMBL" id="KAL2912832.1"/>
    </source>
</evidence>
<gene>
    <name evidence="3" type="ORF">HK105_207719</name>
</gene>
<evidence type="ECO:0000259" key="2">
    <source>
        <dbReference type="PROSITE" id="PS50181"/>
    </source>
</evidence>
<accession>A0ABR4MZX4</accession>
<dbReference type="InterPro" id="IPR001810">
    <property type="entry name" value="F-box_dom"/>
</dbReference>
<keyword evidence="4" id="KW-1185">Reference proteome</keyword>
<evidence type="ECO:0000313" key="4">
    <source>
        <dbReference type="Proteomes" id="UP001527925"/>
    </source>
</evidence>
<feature type="compositionally biased region" description="Low complexity" evidence="1">
    <location>
        <begin position="328"/>
        <end position="348"/>
    </location>
</feature>
<dbReference type="Pfam" id="PF14299">
    <property type="entry name" value="PP2"/>
    <property type="match status" value="1"/>
</dbReference>